<feature type="transmembrane region" description="Helical" evidence="8">
    <location>
        <begin position="21"/>
        <end position="39"/>
    </location>
</feature>
<evidence type="ECO:0000313" key="10">
    <source>
        <dbReference type="EMBL" id="MDQ0470740.1"/>
    </source>
</evidence>
<accession>A0ABU0J8Y2</accession>
<dbReference type="PANTHER" id="PTHR43045">
    <property type="entry name" value="SHIKIMATE TRANSPORTER"/>
    <property type="match status" value="1"/>
</dbReference>
<dbReference type="Gene3D" id="1.20.1250.20">
    <property type="entry name" value="MFS general substrate transporter like domains"/>
    <property type="match status" value="2"/>
</dbReference>
<evidence type="ECO:0000313" key="11">
    <source>
        <dbReference type="Proteomes" id="UP001242480"/>
    </source>
</evidence>
<dbReference type="Proteomes" id="UP001242480">
    <property type="component" value="Unassembled WGS sequence"/>
</dbReference>
<dbReference type="EMBL" id="JAUSVX010000007">
    <property type="protein sequence ID" value="MDQ0470740.1"/>
    <property type="molecule type" value="Genomic_DNA"/>
</dbReference>
<dbReference type="SUPFAM" id="SSF103473">
    <property type="entry name" value="MFS general substrate transporter"/>
    <property type="match status" value="2"/>
</dbReference>
<keyword evidence="4 8" id="KW-0812">Transmembrane</keyword>
<dbReference type="PROSITE" id="PS50850">
    <property type="entry name" value="MFS"/>
    <property type="match status" value="1"/>
</dbReference>
<feature type="transmembrane region" description="Helical" evidence="8">
    <location>
        <begin position="59"/>
        <end position="82"/>
    </location>
</feature>
<keyword evidence="3" id="KW-1003">Cell membrane</keyword>
<organism evidence="10 11">
    <name type="scientific">Labrys wisconsinensis</name>
    <dbReference type="NCBI Taxonomy" id="425677"/>
    <lineage>
        <taxon>Bacteria</taxon>
        <taxon>Pseudomonadati</taxon>
        <taxon>Pseudomonadota</taxon>
        <taxon>Alphaproteobacteria</taxon>
        <taxon>Hyphomicrobiales</taxon>
        <taxon>Xanthobacteraceae</taxon>
        <taxon>Labrys</taxon>
    </lineage>
</organism>
<gene>
    <name evidence="10" type="ORF">QO011_003759</name>
</gene>
<feature type="transmembrane region" description="Helical" evidence="8">
    <location>
        <begin position="488"/>
        <end position="514"/>
    </location>
</feature>
<feature type="transmembrane region" description="Helical" evidence="8">
    <location>
        <begin position="159"/>
        <end position="181"/>
    </location>
</feature>
<evidence type="ECO:0000256" key="2">
    <source>
        <dbReference type="ARBA" id="ARBA00022448"/>
    </source>
</evidence>
<evidence type="ECO:0000256" key="5">
    <source>
        <dbReference type="ARBA" id="ARBA00022989"/>
    </source>
</evidence>
<dbReference type="InterPro" id="IPR020846">
    <property type="entry name" value="MFS_dom"/>
</dbReference>
<evidence type="ECO:0000256" key="7">
    <source>
        <dbReference type="SAM" id="MobiDB-lite"/>
    </source>
</evidence>
<dbReference type="InterPro" id="IPR005828">
    <property type="entry name" value="MFS_sugar_transport-like"/>
</dbReference>
<feature type="transmembrane region" description="Helical" evidence="8">
    <location>
        <begin position="285"/>
        <end position="304"/>
    </location>
</feature>
<feature type="transmembrane region" description="Helical" evidence="8">
    <location>
        <begin position="553"/>
        <end position="575"/>
    </location>
</feature>
<keyword evidence="5 8" id="KW-1133">Transmembrane helix</keyword>
<feature type="transmembrane region" description="Helical" evidence="8">
    <location>
        <begin position="316"/>
        <end position="335"/>
    </location>
</feature>
<evidence type="ECO:0000256" key="8">
    <source>
        <dbReference type="SAM" id="Phobius"/>
    </source>
</evidence>
<feature type="transmembrane region" description="Helical" evidence="8">
    <location>
        <begin position="94"/>
        <end position="120"/>
    </location>
</feature>
<feature type="domain" description="Major facilitator superfamily (MFS) profile" evidence="9">
    <location>
        <begin position="21"/>
        <end position="579"/>
    </location>
</feature>
<feature type="region of interest" description="Disordered" evidence="7">
    <location>
        <begin position="449"/>
        <end position="473"/>
    </location>
</feature>
<evidence type="ECO:0000256" key="3">
    <source>
        <dbReference type="ARBA" id="ARBA00022475"/>
    </source>
</evidence>
<feature type="transmembrane region" description="Helical" evidence="8">
    <location>
        <begin position="526"/>
        <end position="547"/>
    </location>
</feature>
<comment type="caution">
    <text evidence="10">The sequence shown here is derived from an EMBL/GenBank/DDBJ whole genome shotgun (WGS) entry which is preliminary data.</text>
</comment>
<dbReference type="InterPro" id="IPR036259">
    <property type="entry name" value="MFS_trans_sf"/>
</dbReference>
<feature type="transmembrane region" description="Helical" evidence="8">
    <location>
        <begin position="246"/>
        <end position="265"/>
    </location>
</feature>
<keyword evidence="11" id="KW-1185">Reference proteome</keyword>
<keyword evidence="2" id="KW-0813">Transport</keyword>
<evidence type="ECO:0000256" key="1">
    <source>
        <dbReference type="ARBA" id="ARBA00004651"/>
    </source>
</evidence>
<evidence type="ECO:0000256" key="6">
    <source>
        <dbReference type="ARBA" id="ARBA00023136"/>
    </source>
</evidence>
<dbReference type="PANTHER" id="PTHR43045:SF7">
    <property type="entry name" value="MAJOR FACILITATOR SUPERFAMILY TRANSPORTER"/>
    <property type="match status" value="1"/>
</dbReference>
<evidence type="ECO:0000256" key="4">
    <source>
        <dbReference type="ARBA" id="ARBA00022692"/>
    </source>
</evidence>
<feature type="transmembrane region" description="Helical" evidence="8">
    <location>
        <begin position="193"/>
        <end position="216"/>
    </location>
</feature>
<dbReference type="PROSITE" id="PS00217">
    <property type="entry name" value="SUGAR_TRANSPORT_2"/>
    <property type="match status" value="1"/>
</dbReference>
<dbReference type="InterPro" id="IPR005829">
    <property type="entry name" value="Sugar_transporter_CS"/>
</dbReference>
<reference evidence="10 11" key="1">
    <citation type="submission" date="2023-07" db="EMBL/GenBank/DDBJ databases">
        <title>Genomic Encyclopedia of Type Strains, Phase IV (KMG-IV): sequencing the most valuable type-strain genomes for metagenomic binning, comparative biology and taxonomic classification.</title>
        <authorList>
            <person name="Goeker M."/>
        </authorList>
    </citation>
    <scope>NUCLEOTIDE SEQUENCE [LARGE SCALE GENOMIC DNA]</scope>
    <source>
        <strain evidence="10 11">DSM 19619</strain>
    </source>
</reference>
<feature type="transmembrane region" description="Helical" evidence="8">
    <location>
        <begin position="126"/>
        <end position="147"/>
    </location>
</feature>
<evidence type="ECO:0000259" key="9">
    <source>
        <dbReference type="PROSITE" id="PS50850"/>
    </source>
</evidence>
<proteinExistence type="predicted"/>
<protein>
    <submittedName>
        <fullName evidence="10">MFS family permease</fullName>
    </submittedName>
</protein>
<sequence>MSTMPAQDDASRPMSSEEKRVIFASSLGTTFEWYDFYLYGSLSTIIAKQFFAGLNETAAFLAALLAFAAGFLVRPLGALVFGRVGDLVGRKYTFLVTITLMGLSTFLVGIIPGYLAIGVLAPTVLILLRIIQGLALGGEYGGAATYVAEHAPRGRRGYYTGWIQTTATAGLFLSLIVILGTRNLMGEAAFQDWGWRIPFLVSVLLLAISVWIRLQLAESPAFQRMKDQGTRSKAPLTEAFGQWKNLKIAIIALFGLVAGEAVIWYSGQFYALLYLTKTLRVDPTMASILLAIALAIGTPFYVLFGGLSDRIGRKPIMLAGFLLAAVFYLPIFKAITHYANPALETALATSQVTVIADPADCSVQFDPVGKAQFTTSCDVAKNFLANGSVAYVNQTAPAGTVAKIKIGDAEVASYSATGLDAAAAKAKAAEFSATAFQALKAHNYPVSVKTEPIRNPDGTPAKNADGSDQTKTSYAMAPADPAGINKPMLVLVLTVLVLLVTLVYGPMAAALVELFPTRIRYTGMSLPYHIGNGWFGGMVPFVVFAMVASNGDIYYGLWYPIVVAAATFVIGLLFVPETKDRDIYAND</sequence>
<name>A0ABU0J8Y2_9HYPH</name>
<dbReference type="RefSeq" id="WP_307274962.1">
    <property type="nucleotide sequence ID" value="NZ_JAUSVX010000007.1"/>
</dbReference>
<comment type="subcellular location">
    <subcellularLocation>
        <location evidence="1">Cell membrane</location>
        <topology evidence="1">Multi-pass membrane protein</topology>
    </subcellularLocation>
</comment>
<dbReference type="Pfam" id="PF00083">
    <property type="entry name" value="Sugar_tr"/>
    <property type="match status" value="2"/>
</dbReference>
<keyword evidence="6 8" id="KW-0472">Membrane</keyword>